<dbReference type="InterPro" id="IPR001005">
    <property type="entry name" value="SANT/Myb"/>
</dbReference>
<evidence type="ECO:0000313" key="4">
    <source>
        <dbReference type="Proteomes" id="UP000237347"/>
    </source>
</evidence>
<gene>
    <name evidence="3" type="ORF">CFP56_014193</name>
</gene>
<proteinExistence type="predicted"/>
<dbReference type="CDD" id="cd00167">
    <property type="entry name" value="SANT"/>
    <property type="match status" value="2"/>
</dbReference>
<feature type="domain" description="SANT" evidence="2">
    <location>
        <begin position="75"/>
        <end position="114"/>
    </location>
</feature>
<dbReference type="GO" id="GO:0003677">
    <property type="term" value="F:DNA binding"/>
    <property type="evidence" value="ECO:0007669"/>
    <property type="project" value="UniProtKB-KW"/>
</dbReference>
<dbReference type="InterPro" id="IPR017884">
    <property type="entry name" value="SANT_dom"/>
</dbReference>
<dbReference type="GO" id="GO:0009723">
    <property type="term" value="P:response to ethylene"/>
    <property type="evidence" value="ECO:0007669"/>
    <property type="project" value="TreeGrafter"/>
</dbReference>
<dbReference type="SMART" id="SM00717">
    <property type="entry name" value="SANT"/>
    <property type="match status" value="1"/>
</dbReference>
<dbReference type="SUPFAM" id="SSF46689">
    <property type="entry name" value="Homeodomain-like"/>
    <property type="match status" value="2"/>
</dbReference>
<accession>A0AAW0KRM1</accession>
<dbReference type="PROSITE" id="PS51293">
    <property type="entry name" value="SANT"/>
    <property type="match status" value="1"/>
</dbReference>
<reference evidence="3 4" key="1">
    <citation type="journal article" date="2018" name="Sci. Data">
        <title>The draft genome sequence of cork oak.</title>
        <authorList>
            <person name="Ramos A.M."/>
            <person name="Usie A."/>
            <person name="Barbosa P."/>
            <person name="Barros P.M."/>
            <person name="Capote T."/>
            <person name="Chaves I."/>
            <person name="Simoes F."/>
            <person name="Abreu I."/>
            <person name="Carrasquinho I."/>
            <person name="Faro C."/>
            <person name="Guimaraes J.B."/>
            <person name="Mendonca D."/>
            <person name="Nobrega F."/>
            <person name="Rodrigues L."/>
            <person name="Saibo N.J.M."/>
            <person name="Varela M.C."/>
            <person name="Egas C."/>
            <person name="Matos J."/>
            <person name="Miguel C.M."/>
            <person name="Oliveira M.M."/>
            <person name="Ricardo C.P."/>
            <person name="Goncalves S."/>
        </authorList>
    </citation>
    <scope>NUCLEOTIDE SEQUENCE [LARGE SCALE GENOMIC DNA]</scope>
    <source>
        <strain evidence="4">cv. HL8</strain>
    </source>
</reference>
<evidence type="ECO:0000313" key="3">
    <source>
        <dbReference type="EMBL" id="KAK7842223.1"/>
    </source>
</evidence>
<dbReference type="EMBL" id="PKMF04000224">
    <property type="protein sequence ID" value="KAK7842223.1"/>
    <property type="molecule type" value="Genomic_DNA"/>
</dbReference>
<organism evidence="3 4">
    <name type="scientific">Quercus suber</name>
    <name type="common">Cork oak</name>
    <dbReference type="NCBI Taxonomy" id="58331"/>
    <lineage>
        <taxon>Eukaryota</taxon>
        <taxon>Viridiplantae</taxon>
        <taxon>Streptophyta</taxon>
        <taxon>Embryophyta</taxon>
        <taxon>Tracheophyta</taxon>
        <taxon>Spermatophyta</taxon>
        <taxon>Magnoliopsida</taxon>
        <taxon>eudicotyledons</taxon>
        <taxon>Gunneridae</taxon>
        <taxon>Pentapetalae</taxon>
        <taxon>rosids</taxon>
        <taxon>fabids</taxon>
        <taxon>Fagales</taxon>
        <taxon>Fagaceae</taxon>
        <taxon>Quercus</taxon>
    </lineage>
</organism>
<dbReference type="InterPro" id="IPR009057">
    <property type="entry name" value="Homeodomain-like_sf"/>
</dbReference>
<sequence>GGIKIFGVYLQNNVTEVVGNVENNNSQVVREPSIVVDQKMKGEEHKLFLIGLNQLGKHDWKEISHKFETTKTPAQIGKRWTEKEHKLFLIGLNQLGKHDWIEISQKFVITKTPA</sequence>
<feature type="non-terminal residue" evidence="3">
    <location>
        <position position="1"/>
    </location>
</feature>
<comment type="caution">
    <text evidence="3">The sequence shown here is derived from an EMBL/GenBank/DDBJ whole genome shotgun (WGS) entry which is preliminary data.</text>
</comment>
<evidence type="ECO:0000256" key="1">
    <source>
        <dbReference type="ARBA" id="ARBA00023125"/>
    </source>
</evidence>
<dbReference type="PANTHER" id="PTHR44191">
    <property type="entry name" value="TRANSCRIPTION FACTOR KUA1"/>
    <property type="match status" value="1"/>
</dbReference>
<protein>
    <submittedName>
        <fullName evidence="3">Transcription factor</fullName>
    </submittedName>
</protein>
<keyword evidence="1" id="KW-0238">DNA-binding</keyword>
<dbReference type="InterPro" id="IPR052245">
    <property type="entry name" value="Plant_Stress_Dev_TF"/>
</dbReference>
<dbReference type="GO" id="GO:0006355">
    <property type="term" value="P:regulation of DNA-templated transcription"/>
    <property type="evidence" value="ECO:0007669"/>
    <property type="project" value="UniProtKB-ARBA"/>
</dbReference>
<evidence type="ECO:0000259" key="2">
    <source>
        <dbReference type="PROSITE" id="PS51293"/>
    </source>
</evidence>
<dbReference type="AlphaFoldDB" id="A0AAW0KRM1"/>
<dbReference type="Pfam" id="PF00249">
    <property type="entry name" value="Myb_DNA-binding"/>
    <property type="match status" value="2"/>
</dbReference>
<keyword evidence="4" id="KW-1185">Reference proteome</keyword>
<dbReference type="Gene3D" id="1.10.10.60">
    <property type="entry name" value="Homeodomain-like"/>
    <property type="match status" value="2"/>
</dbReference>
<name>A0AAW0KRM1_QUESU</name>
<dbReference type="Proteomes" id="UP000237347">
    <property type="component" value="Unassembled WGS sequence"/>
</dbReference>
<dbReference type="GO" id="GO:0009739">
    <property type="term" value="P:response to gibberellin"/>
    <property type="evidence" value="ECO:0007669"/>
    <property type="project" value="TreeGrafter"/>
</dbReference>
<dbReference type="PANTHER" id="PTHR44191:SF62">
    <property type="entry name" value="OS04G0341900 PROTEIN"/>
    <property type="match status" value="1"/>
</dbReference>